<evidence type="ECO:0000313" key="1">
    <source>
        <dbReference type="EMBL" id="MQX19391.1"/>
    </source>
</evidence>
<comment type="caution">
    <text evidence="1">The sequence shown here is derived from an EMBL/GenBank/DDBJ whole genome shotgun (WGS) entry which is preliminary data.</text>
</comment>
<dbReference type="Proteomes" id="UP000439983">
    <property type="component" value="Unassembled WGS sequence"/>
</dbReference>
<protein>
    <submittedName>
        <fullName evidence="1">Uncharacterized protein</fullName>
    </submittedName>
</protein>
<dbReference type="RefSeq" id="WP_153443252.1">
    <property type="nucleotide sequence ID" value="NZ_JACIGA010000005.1"/>
</dbReference>
<accession>A0A6N7LNE8</accession>
<gene>
    <name evidence="1" type="ORF">GHK62_33220</name>
</gene>
<dbReference type="AlphaFoldDB" id="A0A6N7LNE8"/>
<keyword evidence="2" id="KW-1185">Reference proteome</keyword>
<organism evidence="1 2">
    <name type="scientific">Sinorhizobium terangae</name>
    <dbReference type="NCBI Taxonomy" id="110322"/>
    <lineage>
        <taxon>Bacteria</taxon>
        <taxon>Pseudomonadati</taxon>
        <taxon>Pseudomonadota</taxon>
        <taxon>Alphaproteobacteria</taxon>
        <taxon>Hyphomicrobiales</taxon>
        <taxon>Rhizobiaceae</taxon>
        <taxon>Sinorhizobium/Ensifer group</taxon>
        <taxon>Sinorhizobium</taxon>
    </lineage>
</organism>
<sequence length="235" mass="26866">MAFYKFCMAKHVQSILWGTMRLGTLEHFRSMEVADDQEWIADRLEGVSTGINDEIRISGRDPNIGDNVMIQGAHKMIITGIREDTEIVIGPGTHRIVGEEFYILCLSREPFKSARKAMCVDAPDGYRYDSCVEISDVEQLYECIVATGKILGRPIHHWFSGAYLEEVTYDKRERNIPSETMFDEGPFCKPSHFSAQQEFRIAFRPREPRLLTELGDSCFVTFDPPDGLLSLRACW</sequence>
<dbReference type="OrthoDB" id="9997625at2"/>
<dbReference type="EMBL" id="WITC01000139">
    <property type="protein sequence ID" value="MQX19391.1"/>
    <property type="molecule type" value="Genomic_DNA"/>
</dbReference>
<name>A0A6N7LNE8_SINTE</name>
<evidence type="ECO:0000313" key="2">
    <source>
        <dbReference type="Proteomes" id="UP000439983"/>
    </source>
</evidence>
<proteinExistence type="predicted"/>
<reference evidence="1 2" key="1">
    <citation type="journal article" date="2013" name="Genome Biol.">
        <title>Comparative genomics of the core and accessory genomes of 48 Sinorhizobium strains comprising five genospecies.</title>
        <authorList>
            <person name="Sugawara M."/>
            <person name="Epstein B."/>
            <person name="Badgley B.D."/>
            <person name="Unno T."/>
            <person name="Xu L."/>
            <person name="Reese J."/>
            <person name="Gyaneshwar P."/>
            <person name="Denny R."/>
            <person name="Mudge J."/>
            <person name="Bharti A.K."/>
            <person name="Farmer A.D."/>
            <person name="May G.D."/>
            <person name="Woodward J.E."/>
            <person name="Medigue C."/>
            <person name="Vallenet D."/>
            <person name="Lajus A."/>
            <person name="Rouy Z."/>
            <person name="Martinez-Vaz B."/>
            <person name="Tiffin P."/>
            <person name="Young N.D."/>
            <person name="Sadowsky M.J."/>
        </authorList>
    </citation>
    <scope>NUCLEOTIDE SEQUENCE [LARGE SCALE GENOMIC DNA]</scope>
    <source>
        <strain evidence="1 2">USDA4894</strain>
    </source>
</reference>